<sequence length="494" mass="55379">MPPLNEHPAAQTSGPTPSEKVQTKIQWPISSASTPIQSPPGQALIRLGSHSHHMPRNTEGQTKIPELLSKMLETPKNREGTTPSPSRHLQKPGSHSKTQDGHKFATVNAHTQDVRRKILDMTLDQDTMMEDELAEKPKKRRVISPPTLASLSPATQKEGLHDPPDLSLKPSPTIPLGTTNGNVMVGLSVSNKDKMSPCGFPKTDAESLLPMAANEAANNANSETSCRGKKRGRPRLWRSDVERDVLSDKDGMAQLEKQRKPRRNIAVRSYGGTARARSNRGSSSGRPRAQRKQGWRTFVDLRPEYNEFVCEWKGCPAKLFNMDTMRRHVEIVHMRPVEIADRFTPLGCFWGDCVLPRPCVEGEQLSGKKFNSMEELREHMEEAHMVPMSWHMGDGPMHDPDRSGLQVLRIGEPLPGYLFDAQGNQVTPDIRGQPVEDKASRKKRSKRLRQFFAQVNANLPSEDEDEDENKYSEEGTDSIARDESLDGMYRPEDE</sequence>
<feature type="compositionally biased region" description="Polar residues" evidence="1">
    <location>
        <begin position="10"/>
        <end position="40"/>
    </location>
</feature>
<dbReference type="STRING" id="1035309.A0A2C5X2D8"/>
<dbReference type="AlphaFoldDB" id="A0A2C5X2D8"/>
<feature type="compositionally biased region" description="Basic residues" evidence="1">
    <location>
        <begin position="440"/>
        <end position="449"/>
    </location>
</feature>
<evidence type="ECO:0000256" key="1">
    <source>
        <dbReference type="SAM" id="MobiDB-lite"/>
    </source>
</evidence>
<feature type="compositionally biased region" description="Basic and acidic residues" evidence="1">
    <location>
        <begin position="237"/>
        <end position="251"/>
    </location>
</feature>
<dbReference type="PROSITE" id="PS00028">
    <property type="entry name" value="ZINC_FINGER_C2H2_1"/>
    <property type="match status" value="1"/>
</dbReference>
<proteinExistence type="predicted"/>
<dbReference type="SMART" id="SM00355">
    <property type="entry name" value="ZnF_C2H2"/>
    <property type="match status" value="2"/>
</dbReference>
<dbReference type="InterPro" id="IPR013087">
    <property type="entry name" value="Znf_C2H2_type"/>
</dbReference>
<evidence type="ECO:0000313" key="3">
    <source>
        <dbReference type="EMBL" id="PHH52437.1"/>
    </source>
</evidence>
<evidence type="ECO:0000259" key="2">
    <source>
        <dbReference type="PROSITE" id="PS00028"/>
    </source>
</evidence>
<feature type="compositionally biased region" description="Basic and acidic residues" evidence="1">
    <location>
        <begin position="469"/>
        <end position="494"/>
    </location>
</feature>
<feature type="domain" description="C2H2-type" evidence="2">
    <location>
        <begin position="310"/>
        <end position="333"/>
    </location>
</feature>
<accession>A0A2C5X2D8</accession>
<evidence type="ECO:0000313" key="4">
    <source>
        <dbReference type="Proteomes" id="UP000222788"/>
    </source>
</evidence>
<organism evidence="3 4">
    <name type="scientific">Ceratocystis fimbriata CBS 114723</name>
    <dbReference type="NCBI Taxonomy" id="1035309"/>
    <lineage>
        <taxon>Eukaryota</taxon>
        <taxon>Fungi</taxon>
        <taxon>Dikarya</taxon>
        <taxon>Ascomycota</taxon>
        <taxon>Pezizomycotina</taxon>
        <taxon>Sordariomycetes</taxon>
        <taxon>Hypocreomycetidae</taxon>
        <taxon>Microascales</taxon>
        <taxon>Ceratocystidaceae</taxon>
        <taxon>Ceratocystis</taxon>
    </lineage>
</organism>
<reference evidence="3 4" key="1">
    <citation type="journal article" date="2013" name="Fungal Biol.">
        <title>Analysis of microsatellite markers in the genome of the plant pathogen Ceratocystis fimbriata.</title>
        <authorList>
            <person name="Simpson M.C."/>
            <person name="Wilken P.M."/>
            <person name="Coetzee M.P."/>
            <person name="Wingfield M.J."/>
            <person name="Wingfield B.D."/>
        </authorList>
    </citation>
    <scope>NUCLEOTIDE SEQUENCE [LARGE SCALE GENOMIC DNA]</scope>
    <source>
        <strain evidence="3 4">CBS 114723</strain>
    </source>
</reference>
<feature type="region of interest" description="Disordered" evidence="1">
    <location>
        <begin position="420"/>
        <end position="494"/>
    </location>
</feature>
<keyword evidence="4" id="KW-1185">Reference proteome</keyword>
<comment type="caution">
    <text evidence="3">The sequence shown here is derived from an EMBL/GenBank/DDBJ whole genome shotgun (WGS) entry which is preliminary data.</text>
</comment>
<dbReference type="OrthoDB" id="5424797at2759"/>
<reference evidence="3 4" key="2">
    <citation type="journal article" date="2013" name="IMA Fungus">
        <title>IMA Genome-F 1: Ceratocystis fimbriata: Draft nuclear genome sequence for the plant pathogen, Ceratocystis fimbriata.</title>
        <authorList>
            <person name="Wilken P.M."/>
            <person name="Steenkamp E.T."/>
            <person name="Wingfield M.J."/>
            <person name="de Beer Z.W."/>
            <person name="Wingfield B.D."/>
        </authorList>
    </citation>
    <scope>NUCLEOTIDE SEQUENCE [LARGE SCALE GENOMIC DNA]</scope>
    <source>
        <strain evidence="3 4">CBS 114723</strain>
    </source>
</reference>
<protein>
    <recommendedName>
        <fullName evidence="2">C2H2-type domain-containing protein</fullName>
    </recommendedName>
</protein>
<feature type="compositionally biased region" description="Basic residues" evidence="1">
    <location>
        <begin position="227"/>
        <end position="236"/>
    </location>
</feature>
<feature type="compositionally biased region" description="Low complexity" evidence="1">
    <location>
        <begin position="271"/>
        <end position="287"/>
    </location>
</feature>
<name>A0A2C5X2D8_9PEZI</name>
<feature type="region of interest" description="Disordered" evidence="1">
    <location>
        <begin position="129"/>
        <end position="165"/>
    </location>
</feature>
<feature type="region of interest" description="Disordered" evidence="1">
    <location>
        <begin position="216"/>
        <end position="294"/>
    </location>
</feature>
<dbReference type="EMBL" id="APWK03000068">
    <property type="protein sequence ID" value="PHH52437.1"/>
    <property type="molecule type" value="Genomic_DNA"/>
</dbReference>
<feature type="region of interest" description="Disordered" evidence="1">
    <location>
        <begin position="1"/>
        <end position="111"/>
    </location>
</feature>
<gene>
    <name evidence="3" type="ORF">CFIMG_008431RA00001</name>
</gene>
<dbReference type="Proteomes" id="UP000222788">
    <property type="component" value="Unassembled WGS sequence"/>
</dbReference>